<keyword evidence="2" id="KW-0732">Signal</keyword>
<reference evidence="3 4" key="1">
    <citation type="journal article" date="2018" name="MBio">
        <title>Comparative Genomics Reveals the Core Gene Toolbox for the Fungus-Insect Symbiosis.</title>
        <authorList>
            <person name="Wang Y."/>
            <person name="Stata M."/>
            <person name="Wang W."/>
            <person name="Stajich J.E."/>
            <person name="White M.M."/>
            <person name="Moncalvo J.M."/>
        </authorList>
    </citation>
    <scope>NUCLEOTIDE SEQUENCE [LARGE SCALE GENOMIC DNA]</scope>
    <source>
        <strain evidence="3 4">AUS-77-4</strain>
    </source>
</reference>
<evidence type="ECO:0000256" key="1">
    <source>
        <dbReference type="SAM" id="MobiDB-lite"/>
    </source>
</evidence>
<feature type="chain" id="PRO_5015680295" evidence="2">
    <location>
        <begin position="18"/>
        <end position="591"/>
    </location>
</feature>
<evidence type="ECO:0000256" key="2">
    <source>
        <dbReference type="SAM" id="SignalP"/>
    </source>
</evidence>
<organism evidence="3 4">
    <name type="scientific">Furculomyces boomerangus</name>
    <dbReference type="NCBI Taxonomy" id="61424"/>
    <lineage>
        <taxon>Eukaryota</taxon>
        <taxon>Fungi</taxon>
        <taxon>Fungi incertae sedis</taxon>
        <taxon>Zoopagomycota</taxon>
        <taxon>Kickxellomycotina</taxon>
        <taxon>Harpellomycetes</taxon>
        <taxon>Harpellales</taxon>
        <taxon>Harpellaceae</taxon>
        <taxon>Furculomyces</taxon>
    </lineage>
</organism>
<keyword evidence="4" id="KW-1185">Reference proteome</keyword>
<protein>
    <submittedName>
        <fullName evidence="3">Uncharacterized protein</fullName>
    </submittedName>
</protein>
<dbReference type="AlphaFoldDB" id="A0A2T9YTJ1"/>
<name>A0A2T9YTJ1_9FUNG</name>
<sequence>MRIDCLLALTQAFSVSAYISTVVVTKCKPIETPSPVYPLISPQPSSSAYQKRLLTPYEQCIADHSGSATWSDPDKTCKCELDGSITCVDIPVPPNPYEKCILDHSGSATWSQSGGTCSCNYDGTITCINITDPPNPYEQCILDHSGSATWSQSGGTCSCNYDGTITYPPNPYEQCILDHSGSATWSQSGGTCKCEYDGTITCINITDPPNPYEQCILDHSGSATWSQSGGTCKCEYDGTITCINITDPPNPYEQCIADHSGSASWIYGTFLCFCNMDVTMPDPKGIENNFSQRGSDLSMKVDKHEEAKVRLKELASEITQRGFKSEKKIQLDANNVIDPNQKMDEKSIENLKKQLQSKPKTKKSNQTEIKNSDHKHVEPLYIKLQKKKLFTDLLKKPVRGLRVKKTKSETVMPAPISDIQKIINSEPEDGEIKMDQNDQANNIEVDNNGEWDGYKINTQDIEYWGNDFIKRHGIEEFNKSYPVDSLKPHVKLRNQNKVSALIEGRSTTDTSDKSTMTTRIRDINKPKDENSQKKVSFADAIKRNTKTGDTKKISQKTVTRKSIVFIEDLMLKDINGQSLFESIKYRLVYFE</sequence>
<dbReference type="OrthoDB" id="10026631at2759"/>
<feature type="region of interest" description="Disordered" evidence="1">
    <location>
        <begin position="353"/>
        <end position="372"/>
    </location>
</feature>
<accession>A0A2T9YTJ1</accession>
<evidence type="ECO:0000313" key="3">
    <source>
        <dbReference type="EMBL" id="PVU95594.1"/>
    </source>
</evidence>
<proteinExistence type="predicted"/>
<comment type="caution">
    <text evidence="3">The sequence shown here is derived from an EMBL/GenBank/DDBJ whole genome shotgun (WGS) entry which is preliminary data.</text>
</comment>
<dbReference type="Proteomes" id="UP000245699">
    <property type="component" value="Unassembled WGS sequence"/>
</dbReference>
<dbReference type="EMBL" id="MBFT01000179">
    <property type="protein sequence ID" value="PVU95594.1"/>
    <property type="molecule type" value="Genomic_DNA"/>
</dbReference>
<feature type="signal peptide" evidence="2">
    <location>
        <begin position="1"/>
        <end position="17"/>
    </location>
</feature>
<evidence type="ECO:0000313" key="4">
    <source>
        <dbReference type="Proteomes" id="UP000245699"/>
    </source>
</evidence>
<gene>
    <name evidence="3" type="ORF">BB559_002687</name>
</gene>